<evidence type="ECO:0000313" key="2">
    <source>
        <dbReference type="Proteomes" id="UP000324705"/>
    </source>
</evidence>
<dbReference type="InterPro" id="IPR053197">
    <property type="entry name" value="F-box_SCFL_complex_component"/>
</dbReference>
<dbReference type="InterPro" id="IPR053781">
    <property type="entry name" value="F-box_AtFBL13-like"/>
</dbReference>
<gene>
    <name evidence="1" type="ORF">TRITD_6Bv1G212350</name>
</gene>
<dbReference type="SUPFAM" id="SSF52058">
    <property type="entry name" value="L domain-like"/>
    <property type="match status" value="1"/>
</dbReference>
<organism evidence="1 2">
    <name type="scientific">Triticum turgidum subsp. durum</name>
    <name type="common">Durum wheat</name>
    <name type="synonym">Triticum durum</name>
    <dbReference type="NCBI Taxonomy" id="4567"/>
    <lineage>
        <taxon>Eukaryota</taxon>
        <taxon>Viridiplantae</taxon>
        <taxon>Streptophyta</taxon>
        <taxon>Embryophyta</taxon>
        <taxon>Tracheophyta</taxon>
        <taxon>Spermatophyta</taxon>
        <taxon>Magnoliopsida</taxon>
        <taxon>Liliopsida</taxon>
        <taxon>Poales</taxon>
        <taxon>Poaceae</taxon>
        <taxon>BOP clade</taxon>
        <taxon>Pooideae</taxon>
        <taxon>Triticodae</taxon>
        <taxon>Triticeae</taxon>
        <taxon>Triticinae</taxon>
        <taxon>Triticum</taxon>
    </lineage>
</organism>
<dbReference type="EMBL" id="LT934122">
    <property type="protein sequence ID" value="VAI62482.1"/>
    <property type="molecule type" value="Genomic_DNA"/>
</dbReference>
<dbReference type="Gene3D" id="3.80.10.10">
    <property type="entry name" value="Ribonuclease Inhibitor"/>
    <property type="match status" value="1"/>
</dbReference>
<dbReference type="Gramene" id="TRITD6Bv1G212350.1">
    <property type="protein sequence ID" value="TRITD6Bv1G212350.1"/>
    <property type="gene ID" value="TRITD6Bv1G212350"/>
</dbReference>
<protein>
    <recommendedName>
        <fullName evidence="3">F-box domain-containing protein</fullName>
    </recommendedName>
</protein>
<dbReference type="InterPro" id="IPR036047">
    <property type="entry name" value="F-box-like_dom_sf"/>
</dbReference>
<proteinExistence type="predicted"/>
<dbReference type="Proteomes" id="UP000324705">
    <property type="component" value="Chromosome 6B"/>
</dbReference>
<dbReference type="OMA" id="NAGHIED"/>
<evidence type="ECO:0000313" key="1">
    <source>
        <dbReference type="EMBL" id="VAI62482.1"/>
    </source>
</evidence>
<dbReference type="InterPro" id="IPR032675">
    <property type="entry name" value="LRR_dom_sf"/>
</dbReference>
<dbReference type="AlphaFoldDB" id="A0A9R0YVH4"/>
<evidence type="ECO:0008006" key="3">
    <source>
        <dbReference type="Google" id="ProtNLM"/>
    </source>
</evidence>
<sequence length="447" mass="50198">MLVSFPSCRRVSHNLFDEMPAIAAVSDRDHFGDLTDDLLSHVLSFLPSDDALQTCVLDTRWRDLWRRTTSLHFNVDDCELFRRLVKLIIQLRGKSPLVKCDIITCPDDYAVFGKWQYMNTKLLIEFALMCQVKELTLSTVDFHAIDPPVFDVPFISHHLKTINLHRVKLKCPALNFSGCPILEELKMQNCNICARKISSKSLKHLCISDSCVIPVDFRIRIFAPDLISLLVADFCGATPFLEDMPFLVTASVGLDDSCYDLCSSAQRGCGFDCCCNNYPTEGGVLLNGLSNAVNLELILTADPVNFIYRWDLEWCPIFSKLKTLLLNEWFTAIDLACILQHSPILEMLTLQLGNTKSLTRATAAQETIDQSFVCAHLKVVNIESDEVHEEIHKIVNILRTCGILRDHISIKARSSPSCCFSFQKDPRSLLPPPAALRPAASTTDDGN</sequence>
<dbReference type="CDD" id="cd22160">
    <property type="entry name" value="F-box_AtFBL13-like"/>
    <property type="match status" value="1"/>
</dbReference>
<dbReference type="PANTHER" id="PTHR34223:SF59">
    <property type="entry name" value="F-BOX DOMAIN-CONTAINING PROTEIN"/>
    <property type="match status" value="1"/>
</dbReference>
<dbReference type="PANTHER" id="PTHR34223">
    <property type="entry name" value="OS11G0201299 PROTEIN"/>
    <property type="match status" value="1"/>
</dbReference>
<accession>A0A9R0YVH4</accession>
<reference evidence="1 2" key="1">
    <citation type="submission" date="2017-09" db="EMBL/GenBank/DDBJ databases">
        <authorList>
            <consortium name="International Durum Wheat Genome Sequencing Consortium (IDWGSC)"/>
            <person name="Milanesi L."/>
        </authorList>
    </citation>
    <scope>NUCLEOTIDE SEQUENCE [LARGE SCALE GENOMIC DNA]</scope>
    <source>
        <strain evidence="2">cv. Svevo</strain>
    </source>
</reference>
<dbReference type="SUPFAM" id="SSF81383">
    <property type="entry name" value="F-box domain"/>
    <property type="match status" value="1"/>
</dbReference>
<keyword evidence="2" id="KW-1185">Reference proteome</keyword>
<name>A0A9R0YVH4_TRITD</name>